<comment type="caution">
    <text evidence="1">The sequence shown here is derived from an EMBL/GenBank/DDBJ whole genome shotgun (WGS) entry which is preliminary data.</text>
</comment>
<dbReference type="AlphaFoldDB" id="A0A6A4ER63"/>
<gene>
    <name evidence="1" type="ORF">PF001_g394</name>
</gene>
<evidence type="ECO:0000313" key="1">
    <source>
        <dbReference type="EMBL" id="KAE9330421.1"/>
    </source>
</evidence>
<sequence>MRLRCTGLVVGGVQRAVVPAASGWKERSGVGASPGGGAKRVIGGKRVICDLQRRRSVVRGLQLAASAKCDQEVERSASSGASSARSTQRCKQNKFMGKLQTSAPFTRAYLRHNATGAAAKCSRWGCDVTKSSSWWKDLEASVMPHTSTG</sequence>
<reference evidence="1 2" key="1">
    <citation type="submission" date="2018-08" db="EMBL/GenBank/DDBJ databases">
        <title>Genomic investigation of the strawberry pathogen Phytophthora fragariae indicates pathogenicity is determined by transcriptional variation in three key races.</title>
        <authorList>
            <person name="Adams T.M."/>
            <person name="Armitage A.D."/>
            <person name="Sobczyk M.K."/>
            <person name="Bates H.J."/>
            <person name="Dunwell J.M."/>
            <person name="Nellist C.F."/>
            <person name="Harrison R.J."/>
        </authorList>
    </citation>
    <scope>NUCLEOTIDE SEQUENCE [LARGE SCALE GENOMIC DNA]</scope>
    <source>
        <strain evidence="1 2">A4</strain>
    </source>
</reference>
<protein>
    <submittedName>
        <fullName evidence="1">Uncharacterized protein</fullName>
    </submittedName>
</protein>
<name>A0A6A4ER63_9STRA</name>
<dbReference type="EMBL" id="QXGE01000007">
    <property type="protein sequence ID" value="KAE9330421.1"/>
    <property type="molecule type" value="Genomic_DNA"/>
</dbReference>
<organism evidence="1 2">
    <name type="scientific">Phytophthora fragariae</name>
    <dbReference type="NCBI Taxonomy" id="53985"/>
    <lineage>
        <taxon>Eukaryota</taxon>
        <taxon>Sar</taxon>
        <taxon>Stramenopiles</taxon>
        <taxon>Oomycota</taxon>
        <taxon>Peronosporomycetes</taxon>
        <taxon>Peronosporales</taxon>
        <taxon>Peronosporaceae</taxon>
        <taxon>Phytophthora</taxon>
    </lineage>
</organism>
<evidence type="ECO:0000313" key="2">
    <source>
        <dbReference type="Proteomes" id="UP000437068"/>
    </source>
</evidence>
<dbReference type="Proteomes" id="UP000437068">
    <property type="component" value="Unassembled WGS sequence"/>
</dbReference>
<proteinExistence type="predicted"/>
<accession>A0A6A4ER63</accession>